<dbReference type="VEuPathDB" id="FungiDB:MELLADRAFT_34103"/>
<dbReference type="RefSeq" id="XP_007406727.1">
    <property type="nucleotide sequence ID" value="XM_007406665.1"/>
</dbReference>
<name>F4RCQ4_MELLP</name>
<dbReference type="EMBL" id="GL883096">
    <property type="protein sequence ID" value="EGG09673.1"/>
    <property type="molecule type" value="Genomic_DNA"/>
</dbReference>
<dbReference type="Proteomes" id="UP000001072">
    <property type="component" value="Unassembled WGS sequence"/>
</dbReference>
<evidence type="ECO:0000313" key="3">
    <source>
        <dbReference type="Proteomes" id="UP000001072"/>
    </source>
</evidence>
<dbReference type="HOGENOM" id="CLU_103467_0_0_1"/>
<dbReference type="KEGG" id="mlr:MELLADRAFT_34103"/>
<keyword evidence="3" id="KW-1185">Reference proteome</keyword>
<dbReference type="AlphaFoldDB" id="F4RCQ4"/>
<feature type="chain" id="PRO_5003321518" evidence="1">
    <location>
        <begin position="19"/>
        <end position="176"/>
    </location>
</feature>
<gene>
    <name evidence="2" type="ORF">MELLADRAFT_34103</name>
</gene>
<dbReference type="OrthoDB" id="4426724at2759"/>
<dbReference type="GeneID" id="18927364"/>
<feature type="signal peptide" evidence="1">
    <location>
        <begin position="1"/>
        <end position="18"/>
    </location>
</feature>
<sequence length="176" mass="19592">MNIYFLTITAFHGCFVSAAIKFTLEKKPNPTPDESTAYVAIENSMNAAVKRYNKFVMAEKSLKVMYVPSVRTADGSQGTGTIRFGSNAAFQNERTALHEISHTLGVGLSPGFNRNCKQKTWYTATSLLRKIDKPDSQITCGGGHFWPYGLNYDNEFSQKNADSHCRMIQAMINDGM</sequence>
<proteinExistence type="predicted"/>
<reference evidence="3" key="1">
    <citation type="journal article" date="2011" name="Proc. Natl. Acad. Sci. U.S.A.">
        <title>Obligate biotrophy features unraveled by the genomic analysis of rust fungi.</title>
        <authorList>
            <person name="Duplessis S."/>
            <person name="Cuomo C.A."/>
            <person name="Lin Y.-C."/>
            <person name="Aerts A."/>
            <person name="Tisserant E."/>
            <person name="Veneault-Fourrey C."/>
            <person name="Joly D.L."/>
            <person name="Hacquard S."/>
            <person name="Amselem J."/>
            <person name="Cantarel B.L."/>
            <person name="Chiu R."/>
            <person name="Coutinho P.M."/>
            <person name="Feau N."/>
            <person name="Field M."/>
            <person name="Frey P."/>
            <person name="Gelhaye E."/>
            <person name="Goldberg J."/>
            <person name="Grabherr M.G."/>
            <person name="Kodira C.D."/>
            <person name="Kohler A."/>
            <person name="Kuees U."/>
            <person name="Lindquist E.A."/>
            <person name="Lucas S.M."/>
            <person name="Mago R."/>
            <person name="Mauceli E."/>
            <person name="Morin E."/>
            <person name="Murat C."/>
            <person name="Pangilinan J.L."/>
            <person name="Park R."/>
            <person name="Pearson M."/>
            <person name="Quesneville H."/>
            <person name="Rouhier N."/>
            <person name="Sakthikumar S."/>
            <person name="Salamov A.A."/>
            <person name="Schmutz J."/>
            <person name="Selles B."/>
            <person name="Shapiro H."/>
            <person name="Tanguay P."/>
            <person name="Tuskan G.A."/>
            <person name="Henrissat B."/>
            <person name="Van de Peer Y."/>
            <person name="Rouze P."/>
            <person name="Ellis J.G."/>
            <person name="Dodds P.N."/>
            <person name="Schein J.E."/>
            <person name="Zhong S."/>
            <person name="Hamelin R.C."/>
            <person name="Grigoriev I.V."/>
            <person name="Szabo L.J."/>
            <person name="Martin F."/>
        </authorList>
    </citation>
    <scope>NUCLEOTIDE SEQUENCE [LARGE SCALE GENOMIC DNA]</scope>
    <source>
        <strain evidence="3">98AG31 / pathotype 3-4-7</strain>
    </source>
</reference>
<organism evidence="3">
    <name type="scientific">Melampsora larici-populina (strain 98AG31 / pathotype 3-4-7)</name>
    <name type="common">Poplar leaf rust fungus</name>
    <dbReference type="NCBI Taxonomy" id="747676"/>
    <lineage>
        <taxon>Eukaryota</taxon>
        <taxon>Fungi</taxon>
        <taxon>Dikarya</taxon>
        <taxon>Basidiomycota</taxon>
        <taxon>Pucciniomycotina</taxon>
        <taxon>Pucciniomycetes</taxon>
        <taxon>Pucciniales</taxon>
        <taxon>Melampsoraceae</taxon>
        <taxon>Melampsora</taxon>
    </lineage>
</organism>
<evidence type="ECO:0000256" key="1">
    <source>
        <dbReference type="SAM" id="SignalP"/>
    </source>
</evidence>
<dbReference type="InParanoid" id="F4RCQ4"/>
<keyword evidence="1" id="KW-0732">Signal</keyword>
<dbReference type="eggNOG" id="ENOG502SH6C">
    <property type="taxonomic scope" value="Eukaryota"/>
</dbReference>
<protein>
    <submittedName>
        <fullName evidence="2">Secreted protein</fullName>
    </submittedName>
</protein>
<evidence type="ECO:0000313" key="2">
    <source>
        <dbReference type="EMBL" id="EGG09673.1"/>
    </source>
</evidence>
<accession>F4RCQ4</accession>